<dbReference type="PRINTS" id="PR00385">
    <property type="entry name" value="P450"/>
</dbReference>
<dbReference type="PRINTS" id="PR00463">
    <property type="entry name" value="EP450I"/>
</dbReference>
<dbReference type="eggNOG" id="KOG0157">
    <property type="taxonomic scope" value="Eukaryota"/>
</dbReference>
<keyword evidence="2 5" id="KW-0349">Heme</keyword>
<dbReference type="PANTHER" id="PTHR24305:SF166">
    <property type="entry name" value="CYTOCHROME P450 12A4, MITOCHONDRIAL-RELATED"/>
    <property type="match status" value="1"/>
</dbReference>
<evidence type="ECO:0000313" key="8">
    <source>
        <dbReference type="Proteomes" id="UP000030651"/>
    </source>
</evidence>
<evidence type="ECO:0008006" key="9">
    <source>
        <dbReference type="Google" id="ProtNLM"/>
    </source>
</evidence>
<dbReference type="EMBL" id="KI912113">
    <property type="protein sequence ID" value="ETS79937.1"/>
    <property type="molecule type" value="Genomic_DNA"/>
</dbReference>
<proteinExistence type="inferred from homology"/>
<name>W3X3G1_PESFW</name>
<evidence type="ECO:0000256" key="6">
    <source>
        <dbReference type="SAM" id="SignalP"/>
    </source>
</evidence>
<feature type="chain" id="PRO_5004834244" description="Cytochrome P450" evidence="6">
    <location>
        <begin position="18"/>
        <end position="563"/>
    </location>
</feature>
<dbReference type="GeneID" id="19272479"/>
<feature type="signal peptide" evidence="6">
    <location>
        <begin position="1"/>
        <end position="17"/>
    </location>
</feature>
<dbReference type="SUPFAM" id="SSF48264">
    <property type="entry name" value="Cytochrome P450"/>
    <property type="match status" value="1"/>
</dbReference>
<dbReference type="InterPro" id="IPR001128">
    <property type="entry name" value="Cyt_P450"/>
</dbReference>
<dbReference type="RefSeq" id="XP_007834238.1">
    <property type="nucleotide sequence ID" value="XM_007836047.1"/>
</dbReference>
<dbReference type="Pfam" id="PF00067">
    <property type="entry name" value="p450"/>
    <property type="match status" value="2"/>
</dbReference>
<evidence type="ECO:0000256" key="5">
    <source>
        <dbReference type="PIRSR" id="PIRSR602401-1"/>
    </source>
</evidence>
<dbReference type="OMA" id="AGPRMCY"/>
<reference evidence="8" key="1">
    <citation type="journal article" date="2015" name="BMC Genomics">
        <title>Genomic and transcriptomic analysis of the endophytic fungus Pestalotiopsis fici reveals its lifestyle and high potential for synthesis of natural products.</title>
        <authorList>
            <person name="Wang X."/>
            <person name="Zhang X."/>
            <person name="Liu L."/>
            <person name="Xiang M."/>
            <person name="Wang W."/>
            <person name="Sun X."/>
            <person name="Che Y."/>
            <person name="Guo L."/>
            <person name="Liu G."/>
            <person name="Guo L."/>
            <person name="Wang C."/>
            <person name="Yin W.B."/>
            <person name="Stadler M."/>
            <person name="Zhang X."/>
            <person name="Liu X."/>
        </authorList>
    </citation>
    <scope>NUCLEOTIDE SEQUENCE [LARGE SCALE GENOMIC DNA]</scope>
    <source>
        <strain evidence="8">W106-1 / CGMCC3.15140</strain>
    </source>
</reference>
<evidence type="ECO:0000256" key="2">
    <source>
        <dbReference type="ARBA" id="ARBA00022617"/>
    </source>
</evidence>
<evidence type="ECO:0000256" key="3">
    <source>
        <dbReference type="ARBA" id="ARBA00022723"/>
    </source>
</evidence>
<keyword evidence="8" id="KW-1185">Reference proteome</keyword>
<keyword evidence="3 5" id="KW-0479">Metal-binding</keyword>
<dbReference type="PANTHER" id="PTHR24305">
    <property type="entry name" value="CYTOCHROME P450"/>
    <property type="match status" value="1"/>
</dbReference>
<protein>
    <recommendedName>
        <fullName evidence="9">Cytochrome P450</fullName>
    </recommendedName>
</protein>
<accession>W3X3G1</accession>
<evidence type="ECO:0000256" key="4">
    <source>
        <dbReference type="ARBA" id="ARBA00023004"/>
    </source>
</evidence>
<dbReference type="OrthoDB" id="1470350at2759"/>
<dbReference type="HOGENOM" id="CLU_025001_1_0_1"/>
<dbReference type="GO" id="GO:0016705">
    <property type="term" value="F:oxidoreductase activity, acting on paired donors, with incorporation or reduction of molecular oxygen"/>
    <property type="evidence" value="ECO:0007669"/>
    <property type="project" value="InterPro"/>
</dbReference>
<dbReference type="InterPro" id="IPR036396">
    <property type="entry name" value="Cyt_P450_sf"/>
</dbReference>
<feature type="binding site" description="axial binding residue" evidence="5">
    <location>
        <position position="510"/>
    </location>
    <ligand>
        <name>heme</name>
        <dbReference type="ChEBI" id="CHEBI:30413"/>
    </ligand>
    <ligandPart>
        <name>Fe</name>
        <dbReference type="ChEBI" id="CHEBI:18248"/>
    </ligandPart>
</feature>
<dbReference type="InterPro" id="IPR002401">
    <property type="entry name" value="Cyt_P450_E_grp-I"/>
</dbReference>
<keyword evidence="4 5" id="KW-0408">Iron</keyword>
<dbReference type="AlphaFoldDB" id="W3X3G1"/>
<dbReference type="InParanoid" id="W3X3G1"/>
<dbReference type="Gene3D" id="1.10.630.10">
    <property type="entry name" value="Cytochrome P450"/>
    <property type="match status" value="1"/>
</dbReference>
<dbReference type="GO" id="GO:0020037">
    <property type="term" value="F:heme binding"/>
    <property type="evidence" value="ECO:0007669"/>
    <property type="project" value="InterPro"/>
</dbReference>
<sequence length="563" mass="63415">MILYILLSLTFVGLVILARRSLYPKPYPGIPYNIESARRITGDIPNLVPVIRATNEFSNSIFSITTQKLGQPIAQLLFPGIRKPLIILEDPREIEDIIVRRNKEFDKAPMSINLLYDMFPNATLTQYTTPKLKAQKRLWATVMSAEFLHKAAAPNIYKSTFELLELWRLKACTVFRDRPFNAFEDFQNAALDAIWVAVVGEEPGVTRHEVEKLQSQTAGDGKLQKPPRGAFLKEEALYIGDAISRNSNAPVPKWSQKLETYTPRFRKFRRVADAEIGLVMKRAVDRFQRLEVGTLEADGSDTCMMDLVLRRQVLEAKKAKRPMTDPTKDRNMLDEMFVMLVGGLDSTANALTWFVKFMEAYPTVQDELRRALKAAFSSTEPSIEDILEAEIPYLEAACEESFRLSGVAKGSLRQAIVDTEILGCKIPKGAEIFMNYHFNHAPVPVDESKRTLSSKAAASKFGDGIHGTSGHDLGVFEPRRWLVRDEKTGADVFNPYALPSLAFGGGFRGCAGRKLATMEFRIVVTLLILNLKFLDLPEDLKTLSATEKIFRQSDKPFVRLEVL</sequence>
<keyword evidence="6" id="KW-0732">Signal</keyword>
<dbReference type="GO" id="GO:0005506">
    <property type="term" value="F:iron ion binding"/>
    <property type="evidence" value="ECO:0007669"/>
    <property type="project" value="InterPro"/>
</dbReference>
<evidence type="ECO:0000313" key="7">
    <source>
        <dbReference type="EMBL" id="ETS79937.1"/>
    </source>
</evidence>
<gene>
    <name evidence="7" type="ORF">PFICI_07466</name>
</gene>
<dbReference type="InterPro" id="IPR050121">
    <property type="entry name" value="Cytochrome_P450_monoxygenase"/>
</dbReference>
<comment type="cofactor">
    <cofactor evidence="5">
        <name>heme</name>
        <dbReference type="ChEBI" id="CHEBI:30413"/>
    </cofactor>
</comment>
<organism evidence="7 8">
    <name type="scientific">Pestalotiopsis fici (strain W106-1 / CGMCC3.15140)</name>
    <dbReference type="NCBI Taxonomy" id="1229662"/>
    <lineage>
        <taxon>Eukaryota</taxon>
        <taxon>Fungi</taxon>
        <taxon>Dikarya</taxon>
        <taxon>Ascomycota</taxon>
        <taxon>Pezizomycotina</taxon>
        <taxon>Sordariomycetes</taxon>
        <taxon>Xylariomycetidae</taxon>
        <taxon>Amphisphaeriales</taxon>
        <taxon>Sporocadaceae</taxon>
        <taxon>Pestalotiopsis</taxon>
    </lineage>
</organism>
<dbReference type="Proteomes" id="UP000030651">
    <property type="component" value="Unassembled WGS sequence"/>
</dbReference>
<dbReference type="GO" id="GO:0004497">
    <property type="term" value="F:monooxygenase activity"/>
    <property type="evidence" value="ECO:0007669"/>
    <property type="project" value="InterPro"/>
</dbReference>
<dbReference type="KEGG" id="pfy:PFICI_07466"/>
<comment type="similarity">
    <text evidence="1">Belongs to the cytochrome P450 family.</text>
</comment>
<evidence type="ECO:0000256" key="1">
    <source>
        <dbReference type="ARBA" id="ARBA00010617"/>
    </source>
</evidence>